<gene>
    <name evidence="6" type="primary">ANKRD33</name>
</gene>
<feature type="compositionally biased region" description="Basic and acidic residues" evidence="4">
    <location>
        <begin position="456"/>
        <end position="469"/>
    </location>
</feature>
<keyword evidence="5" id="KW-1185">Reference proteome</keyword>
<dbReference type="Gene3D" id="1.25.40.20">
    <property type="entry name" value="Ankyrin repeat-containing domain"/>
    <property type="match status" value="1"/>
</dbReference>
<protein>
    <submittedName>
        <fullName evidence="6">Ankyrin repeat domain-containing protein 33</fullName>
    </submittedName>
</protein>
<evidence type="ECO:0000256" key="3">
    <source>
        <dbReference type="PROSITE-ProRule" id="PRU00023"/>
    </source>
</evidence>
<feature type="compositionally biased region" description="Basic and acidic residues" evidence="4">
    <location>
        <begin position="479"/>
        <end position="498"/>
    </location>
</feature>
<dbReference type="SUPFAM" id="SSF48403">
    <property type="entry name" value="Ankyrin repeat"/>
    <property type="match status" value="1"/>
</dbReference>
<evidence type="ECO:0000313" key="5">
    <source>
        <dbReference type="Proteomes" id="UP000504624"/>
    </source>
</evidence>
<feature type="compositionally biased region" description="Acidic residues" evidence="4">
    <location>
        <begin position="71"/>
        <end position="85"/>
    </location>
</feature>
<organism evidence="5 6">
    <name type="scientific">Lepidothrix coronata</name>
    <name type="common">blue-crowned manakin</name>
    <dbReference type="NCBI Taxonomy" id="321398"/>
    <lineage>
        <taxon>Eukaryota</taxon>
        <taxon>Metazoa</taxon>
        <taxon>Chordata</taxon>
        <taxon>Craniata</taxon>
        <taxon>Vertebrata</taxon>
        <taxon>Euteleostomi</taxon>
        <taxon>Archelosauria</taxon>
        <taxon>Archosauria</taxon>
        <taxon>Dinosauria</taxon>
        <taxon>Saurischia</taxon>
        <taxon>Theropoda</taxon>
        <taxon>Coelurosauria</taxon>
        <taxon>Aves</taxon>
        <taxon>Neognathae</taxon>
        <taxon>Neoaves</taxon>
        <taxon>Telluraves</taxon>
        <taxon>Australaves</taxon>
        <taxon>Passeriformes</taxon>
        <taxon>Pipridae</taxon>
        <taxon>Lepidothrix</taxon>
    </lineage>
</organism>
<dbReference type="InterPro" id="IPR036770">
    <property type="entry name" value="Ankyrin_rpt-contain_sf"/>
</dbReference>
<dbReference type="GeneID" id="108508084"/>
<name>A0A6J0IZF3_9PASS</name>
<dbReference type="PANTHER" id="PTHR24173">
    <property type="entry name" value="ANKYRIN REPEAT CONTAINING"/>
    <property type="match status" value="1"/>
</dbReference>
<feature type="compositionally biased region" description="Basic residues" evidence="4">
    <location>
        <begin position="499"/>
        <end position="509"/>
    </location>
</feature>
<evidence type="ECO:0000256" key="2">
    <source>
        <dbReference type="ARBA" id="ARBA00023043"/>
    </source>
</evidence>
<evidence type="ECO:0000313" key="6">
    <source>
        <dbReference type="RefSeq" id="XP_017692108.1"/>
    </source>
</evidence>
<feature type="compositionally biased region" description="Polar residues" evidence="4">
    <location>
        <begin position="391"/>
        <end position="407"/>
    </location>
</feature>
<feature type="compositionally biased region" description="Low complexity" evidence="4">
    <location>
        <begin position="86"/>
        <end position="99"/>
    </location>
</feature>
<feature type="compositionally biased region" description="Pro residues" evidence="4">
    <location>
        <begin position="24"/>
        <end position="33"/>
    </location>
</feature>
<dbReference type="OrthoDB" id="10057496at2759"/>
<keyword evidence="2 3" id="KW-0040">ANK repeat</keyword>
<dbReference type="Pfam" id="PF12796">
    <property type="entry name" value="Ank_2"/>
    <property type="match status" value="1"/>
</dbReference>
<dbReference type="InterPro" id="IPR002110">
    <property type="entry name" value="Ankyrin_rpt"/>
</dbReference>
<reference evidence="6" key="1">
    <citation type="submission" date="2025-08" db="UniProtKB">
        <authorList>
            <consortium name="RefSeq"/>
        </authorList>
    </citation>
    <scope>IDENTIFICATION</scope>
</reference>
<keyword evidence="1" id="KW-0677">Repeat</keyword>
<dbReference type="SMART" id="SM00248">
    <property type="entry name" value="ANK"/>
    <property type="match status" value="3"/>
</dbReference>
<dbReference type="AlphaFoldDB" id="A0A6J0IZF3"/>
<evidence type="ECO:0000256" key="1">
    <source>
        <dbReference type="ARBA" id="ARBA00022737"/>
    </source>
</evidence>
<feature type="repeat" description="ANK" evidence="3">
    <location>
        <begin position="187"/>
        <end position="219"/>
    </location>
</feature>
<feature type="region of interest" description="Disordered" evidence="4">
    <location>
        <begin position="439"/>
        <end position="509"/>
    </location>
</feature>
<dbReference type="PANTHER" id="PTHR24173:SF29">
    <property type="entry name" value="PHOTORECEPTOR ANKYRIN REPEAT PROTEIN"/>
    <property type="match status" value="1"/>
</dbReference>
<dbReference type="PROSITE" id="PS50297">
    <property type="entry name" value="ANK_REP_REGION"/>
    <property type="match status" value="2"/>
</dbReference>
<sequence length="509" mass="55563">MGDAGAHTAPTPALCLHRGSDSPESPPVPPGEAPGPRQGAGPGWARSPRPGRMTDACGGGERAAAPNASLDDSDPELYYEEEESESSGPSEPSDSSSIFSDDSVYPCYESSAEADGAGFLTLYQCCARNDAKLVWDRLESGVTRSEATELDINGRNGLMLACAKGFVDIVPLLRKCPYINVNQQDNDGNTALMMAAQAGHITIVNYLLNYYPALEVDQRDPRGLTALMKAAVQGREDCVTALLLAGADLKAVDAVKGKTAREWANFTGRFETTVRIRTLLRRPRAEQFGSQYRPEWPALAELVAKALSPKSRSRRLLEKICSMFTCSIPCNPQEDGVMDHMVRMTTSLASPFVATACQTVCPDSPPEVGKRRLSVPEILGQHVPDPDADSELSSRPSTGASSCNGQAVTEVPPPRRPGHRFLRFLPLWLRRGNSIFPLGEPVPRIKVSKPSGPAPDAREQKPRVKDKHLLKPPQWRYKALKEEKRAAEEAKANGEEKEKKKKKKKKKKR</sequence>
<feature type="repeat" description="ANK" evidence="3">
    <location>
        <begin position="222"/>
        <end position="254"/>
    </location>
</feature>
<dbReference type="Proteomes" id="UP000504624">
    <property type="component" value="Unplaced"/>
</dbReference>
<evidence type="ECO:0000256" key="4">
    <source>
        <dbReference type="SAM" id="MobiDB-lite"/>
    </source>
</evidence>
<feature type="region of interest" description="Disordered" evidence="4">
    <location>
        <begin position="380"/>
        <end position="416"/>
    </location>
</feature>
<accession>A0A6J0IZF3</accession>
<dbReference type="RefSeq" id="XP_017692108.1">
    <property type="nucleotide sequence ID" value="XM_017836619.1"/>
</dbReference>
<dbReference type="PROSITE" id="PS50088">
    <property type="entry name" value="ANK_REPEAT"/>
    <property type="match status" value="2"/>
</dbReference>
<feature type="region of interest" description="Disordered" evidence="4">
    <location>
        <begin position="1"/>
        <end position="99"/>
    </location>
</feature>
<proteinExistence type="predicted"/>
<dbReference type="CTD" id="341405"/>